<accession>A0AA86P279</accession>
<dbReference type="AlphaFoldDB" id="A0AA86P279"/>
<reference evidence="1" key="1">
    <citation type="submission" date="2023-06" db="EMBL/GenBank/DDBJ databases">
        <authorList>
            <person name="Kurt Z."/>
        </authorList>
    </citation>
    <scope>NUCLEOTIDE SEQUENCE</scope>
</reference>
<comment type="caution">
    <text evidence="1">The sequence shown here is derived from an EMBL/GenBank/DDBJ whole genome shotgun (WGS) entry which is preliminary data.</text>
</comment>
<dbReference type="EMBL" id="CAXDID020000005">
    <property type="protein sequence ID" value="CAL5974392.1"/>
    <property type="molecule type" value="Genomic_DNA"/>
</dbReference>
<evidence type="ECO:0000313" key="3">
    <source>
        <dbReference type="Proteomes" id="UP001642409"/>
    </source>
</evidence>
<evidence type="ECO:0000313" key="2">
    <source>
        <dbReference type="EMBL" id="CAL5974392.1"/>
    </source>
</evidence>
<sequence length="185" mass="21164">MYEIQFSPNKNSDLIKKNSNYPFVLNCPRRQKDIKVGITLAKITSVQFNPLAVAALTCNNYDSATVKRVQEMIGTLDIGFSIISAFKRYINTESCELLKNLIYVKPRKGRYPLGTQRPTRESCQRIQQFAHTSKFVVLWIQKTSQSLLGFGKMGTRSIRDIGSQIRSWSSRKPRINTANPVIQWT</sequence>
<evidence type="ECO:0000313" key="1">
    <source>
        <dbReference type="EMBL" id="CAI9930554.1"/>
    </source>
</evidence>
<dbReference type="Proteomes" id="UP001642409">
    <property type="component" value="Unassembled WGS sequence"/>
</dbReference>
<keyword evidence="3" id="KW-1185">Reference proteome</keyword>
<name>A0AA86P279_9EUKA</name>
<protein>
    <submittedName>
        <fullName evidence="2">Hypothetical_protein</fullName>
    </submittedName>
</protein>
<dbReference type="EMBL" id="CATOUU010000464">
    <property type="protein sequence ID" value="CAI9930554.1"/>
    <property type="molecule type" value="Genomic_DNA"/>
</dbReference>
<organism evidence="1">
    <name type="scientific">Hexamita inflata</name>
    <dbReference type="NCBI Taxonomy" id="28002"/>
    <lineage>
        <taxon>Eukaryota</taxon>
        <taxon>Metamonada</taxon>
        <taxon>Diplomonadida</taxon>
        <taxon>Hexamitidae</taxon>
        <taxon>Hexamitinae</taxon>
        <taxon>Hexamita</taxon>
    </lineage>
</organism>
<proteinExistence type="predicted"/>
<gene>
    <name evidence="1" type="ORF">HINF_LOCUS18199</name>
    <name evidence="2" type="ORF">HINF_LOCUS2830</name>
</gene>
<reference evidence="2 3" key="2">
    <citation type="submission" date="2024-07" db="EMBL/GenBank/DDBJ databases">
        <authorList>
            <person name="Akdeniz Z."/>
        </authorList>
    </citation>
    <scope>NUCLEOTIDE SEQUENCE [LARGE SCALE GENOMIC DNA]</scope>
</reference>